<dbReference type="GO" id="GO:0033797">
    <property type="term" value="F:selenate reductase activity"/>
    <property type="evidence" value="ECO:0007669"/>
    <property type="project" value="UniProtKB-EC"/>
</dbReference>
<gene>
    <name evidence="1" type="ORF">Asd1617_02096</name>
</gene>
<accession>A0A0A6ZSA8</accession>
<evidence type="ECO:0000313" key="2">
    <source>
        <dbReference type="Proteomes" id="UP000031647"/>
    </source>
</evidence>
<name>A0A0A6ZSA8_SHIDY</name>
<reference evidence="1 2" key="1">
    <citation type="submission" date="2013-09" db="EMBL/GenBank/DDBJ databases">
        <title>Comparative genomics of Sd1617 to representative strains in evaluating its pathogenesis.</title>
        <authorList>
            <person name="Aksomboon Vongsawan A."/>
            <person name="Kapatral V."/>
            <person name="Vaisvil B."/>
            <person name="Serichantalergs O."/>
            <person name="Hale T.L."/>
            <person name="Mason C.J."/>
        </authorList>
    </citation>
    <scope>NUCLEOTIDE SEQUENCE [LARGE SCALE GENOMIC DNA]</scope>
    <source>
        <strain evidence="1 2">1617</strain>
    </source>
</reference>
<dbReference type="AlphaFoldDB" id="A0A0A6ZSA8"/>
<dbReference type="EMBL" id="CP006736">
    <property type="protein sequence ID" value="AHA64923.1"/>
    <property type="molecule type" value="Genomic_DNA"/>
</dbReference>
<dbReference type="KEGG" id="sdz:Asd1617_02096"/>
<evidence type="ECO:0000313" key="1">
    <source>
        <dbReference type="EMBL" id="AHA64923.1"/>
    </source>
</evidence>
<dbReference type="EC" id="1.97.1.9" evidence="1"/>
<dbReference type="HOGENOM" id="CLU_2540732_0_0_6"/>
<sequence>MLSVLTGNVCINGGNSGVREGSWDLGVEWFPMLENPVKTQISVFTWTDAIDHGTEMTATRDGVRGKENWMSPSSFYGATPVTH</sequence>
<keyword evidence="1" id="KW-0560">Oxidoreductase</keyword>
<protein>
    <submittedName>
        <fullName evidence="1">Anaerobic dimethyl sulfoxide reductase chain A</fullName>
        <ecNumber evidence="1">1.8.5.3</ecNumber>
        <ecNumber evidence="1">1.97.1.9</ecNumber>
    </submittedName>
</protein>
<dbReference type="PATRIC" id="fig|754093.4.peg.2029"/>
<dbReference type="EC" id="1.8.5.3" evidence="1"/>
<dbReference type="Proteomes" id="UP000031647">
    <property type="component" value="Chromosome"/>
</dbReference>
<organism evidence="1 2">
    <name type="scientific">Shigella dysenteriae 1617</name>
    <dbReference type="NCBI Taxonomy" id="754093"/>
    <lineage>
        <taxon>Bacteria</taxon>
        <taxon>Pseudomonadati</taxon>
        <taxon>Pseudomonadota</taxon>
        <taxon>Gammaproteobacteria</taxon>
        <taxon>Enterobacterales</taxon>
        <taxon>Enterobacteriaceae</taxon>
        <taxon>Shigella</taxon>
    </lineage>
</organism>
<proteinExistence type="predicted"/>